<comment type="caution">
    <text evidence="3">Lacks conserved residue(s) required for the propagation of feature annotation.</text>
</comment>
<evidence type="ECO:0000313" key="6">
    <source>
        <dbReference type="Proteomes" id="UP000034805"/>
    </source>
</evidence>
<keyword evidence="2" id="KW-1015">Disulfide bond</keyword>
<dbReference type="InterPro" id="IPR000859">
    <property type="entry name" value="CUB_dom"/>
</dbReference>
<dbReference type="SMART" id="SM00042">
    <property type="entry name" value="CUB"/>
    <property type="match status" value="1"/>
</dbReference>
<dbReference type="CDD" id="cd00041">
    <property type="entry name" value="CUB"/>
    <property type="match status" value="1"/>
</dbReference>
<evidence type="ECO:0000256" key="3">
    <source>
        <dbReference type="PROSITE-ProRule" id="PRU00059"/>
    </source>
</evidence>
<dbReference type="AlphaFoldDB" id="A0A0P7W8U0"/>
<dbReference type="EMBL" id="JARO02016743">
    <property type="protein sequence ID" value="KPP57339.1"/>
    <property type="molecule type" value="Genomic_DNA"/>
</dbReference>
<sequence>MRPKNDTSLPAVAAVTHEGRPPVTSTAFSRPSAENCSRVLDGSAGSLQSPGYPHGYPSFARCTWELLVAESNRIQLVFESFALEQHFDVLSVFDGPPGAAVLRSRVELVISFSKSSGPAGPGALTWE</sequence>
<evidence type="ECO:0000256" key="1">
    <source>
        <dbReference type="ARBA" id="ARBA00022737"/>
    </source>
</evidence>
<gene>
    <name evidence="5" type="ORF">Z043_124955</name>
</gene>
<dbReference type="InterPro" id="IPR035914">
    <property type="entry name" value="Sperma_CUB_dom_sf"/>
</dbReference>
<dbReference type="Gene3D" id="2.60.120.290">
    <property type="entry name" value="Spermadhesin, CUB domain"/>
    <property type="match status" value="1"/>
</dbReference>
<evidence type="ECO:0000256" key="2">
    <source>
        <dbReference type="ARBA" id="ARBA00023157"/>
    </source>
</evidence>
<evidence type="ECO:0000313" key="5">
    <source>
        <dbReference type="EMBL" id="KPP57339.1"/>
    </source>
</evidence>
<dbReference type="Proteomes" id="UP000034805">
    <property type="component" value="Unassembled WGS sequence"/>
</dbReference>
<accession>A0A0P7W8U0</accession>
<dbReference type="PROSITE" id="PS01180">
    <property type="entry name" value="CUB"/>
    <property type="match status" value="1"/>
</dbReference>
<feature type="domain" description="CUB" evidence="4">
    <location>
        <begin position="36"/>
        <end position="127"/>
    </location>
</feature>
<proteinExistence type="predicted"/>
<comment type="caution">
    <text evidence="5">The sequence shown here is derived from an EMBL/GenBank/DDBJ whole genome shotgun (WGS) entry which is preliminary data.</text>
</comment>
<name>A0A0P7W8U0_SCLFO</name>
<dbReference type="SUPFAM" id="SSF49854">
    <property type="entry name" value="Spermadhesin, CUB domain"/>
    <property type="match status" value="1"/>
</dbReference>
<organism evidence="5 6">
    <name type="scientific">Scleropages formosus</name>
    <name type="common">Asian bonytongue</name>
    <name type="synonym">Osteoglossum formosum</name>
    <dbReference type="NCBI Taxonomy" id="113540"/>
    <lineage>
        <taxon>Eukaryota</taxon>
        <taxon>Metazoa</taxon>
        <taxon>Chordata</taxon>
        <taxon>Craniata</taxon>
        <taxon>Vertebrata</taxon>
        <taxon>Euteleostomi</taxon>
        <taxon>Actinopterygii</taxon>
        <taxon>Neopterygii</taxon>
        <taxon>Teleostei</taxon>
        <taxon>Osteoglossocephala</taxon>
        <taxon>Osteoglossomorpha</taxon>
        <taxon>Osteoglossiformes</taxon>
        <taxon>Osteoglossidae</taxon>
        <taxon>Scleropages</taxon>
    </lineage>
</organism>
<reference evidence="5 6" key="1">
    <citation type="submission" date="2015-08" db="EMBL/GenBank/DDBJ databases">
        <title>The genome of the Asian arowana (Scleropages formosus).</title>
        <authorList>
            <person name="Tan M.H."/>
            <person name="Gan H.M."/>
            <person name="Croft L.J."/>
            <person name="Austin C.M."/>
        </authorList>
    </citation>
    <scope>NUCLEOTIDE SEQUENCE [LARGE SCALE GENOMIC DNA]</scope>
    <source>
        <strain evidence="5">Aro1</strain>
    </source>
</reference>
<evidence type="ECO:0000259" key="4">
    <source>
        <dbReference type="PROSITE" id="PS01180"/>
    </source>
</evidence>
<dbReference type="PANTHER" id="PTHR24251:SF52">
    <property type="entry name" value="CUB DOMAIN-CONTAINING PROTEIN"/>
    <property type="match status" value="1"/>
</dbReference>
<dbReference type="PANTHER" id="PTHR24251">
    <property type="entry name" value="OVOCHYMASE-RELATED"/>
    <property type="match status" value="1"/>
</dbReference>
<protein>
    <recommendedName>
        <fullName evidence="4">CUB domain-containing protein</fullName>
    </recommendedName>
</protein>
<keyword evidence="1" id="KW-0677">Repeat</keyword>
<dbReference type="Pfam" id="PF00431">
    <property type="entry name" value="CUB"/>
    <property type="match status" value="1"/>
</dbReference>